<name>A0A4C1YUL1_EUMVA</name>
<sequence>MNMEPGKVSYPYSKVERHRAKLSAPGAKPPKRKYVNYKELMQQQKEQKKIIEQDKKSMLSKSKMQTTKTKKKSSGNDVGHFLSNYGKVQKKDVEKVSNVARKKKKK</sequence>
<accession>A0A4C1YUL1</accession>
<dbReference type="EMBL" id="BGZK01001378">
    <property type="protein sequence ID" value="GBP78653.1"/>
    <property type="molecule type" value="Genomic_DNA"/>
</dbReference>
<dbReference type="Proteomes" id="UP000299102">
    <property type="component" value="Unassembled WGS sequence"/>
</dbReference>
<dbReference type="Pfam" id="PF15375">
    <property type="entry name" value="FSAF1"/>
    <property type="match status" value="1"/>
</dbReference>
<comment type="caution">
    <text evidence="2">The sequence shown here is derived from an EMBL/GenBank/DDBJ whole genome shotgun (WGS) entry which is preliminary data.</text>
</comment>
<evidence type="ECO:0000313" key="2">
    <source>
        <dbReference type="EMBL" id="GBP78653.1"/>
    </source>
</evidence>
<feature type="region of interest" description="Disordered" evidence="1">
    <location>
        <begin position="45"/>
        <end position="106"/>
    </location>
</feature>
<evidence type="ECO:0000256" key="1">
    <source>
        <dbReference type="SAM" id="MobiDB-lite"/>
    </source>
</evidence>
<feature type="compositionally biased region" description="Basic and acidic residues" evidence="1">
    <location>
        <begin position="45"/>
        <end position="57"/>
    </location>
</feature>
<evidence type="ECO:0000313" key="3">
    <source>
        <dbReference type="Proteomes" id="UP000299102"/>
    </source>
</evidence>
<feature type="region of interest" description="Disordered" evidence="1">
    <location>
        <begin position="1"/>
        <end position="31"/>
    </location>
</feature>
<gene>
    <name evidence="2" type="ORF">EVAR_98581_1</name>
</gene>
<organism evidence="2 3">
    <name type="scientific">Eumeta variegata</name>
    <name type="common">Bagworm moth</name>
    <name type="synonym">Eumeta japonica</name>
    <dbReference type="NCBI Taxonomy" id="151549"/>
    <lineage>
        <taxon>Eukaryota</taxon>
        <taxon>Metazoa</taxon>
        <taxon>Ecdysozoa</taxon>
        <taxon>Arthropoda</taxon>
        <taxon>Hexapoda</taxon>
        <taxon>Insecta</taxon>
        <taxon>Pterygota</taxon>
        <taxon>Neoptera</taxon>
        <taxon>Endopterygota</taxon>
        <taxon>Lepidoptera</taxon>
        <taxon>Glossata</taxon>
        <taxon>Ditrysia</taxon>
        <taxon>Tineoidea</taxon>
        <taxon>Psychidae</taxon>
        <taxon>Oiketicinae</taxon>
        <taxon>Eumeta</taxon>
    </lineage>
</organism>
<keyword evidence="3" id="KW-1185">Reference proteome</keyword>
<dbReference type="AlphaFoldDB" id="A0A4C1YUL1"/>
<protein>
    <submittedName>
        <fullName evidence="2">Uncharacterized protein</fullName>
    </submittedName>
</protein>
<proteinExistence type="predicted"/>
<dbReference type="InterPro" id="IPR027973">
    <property type="entry name" value="FSAF1-like"/>
</dbReference>
<reference evidence="2 3" key="1">
    <citation type="journal article" date="2019" name="Commun. Biol.">
        <title>The bagworm genome reveals a unique fibroin gene that provides high tensile strength.</title>
        <authorList>
            <person name="Kono N."/>
            <person name="Nakamura H."/>
            <person name="Ohtoshi R."/>
            <person name="Tomita M."/>
            <person name="Numata K."/>
            <person name="Arakawa K."/>
        </authorList>
    </citation>
    <scope>NUCLEOTIDE SEQUENCE [LARGE SCALE GENOMIC DNA]</scope>
</reference>